<dbReference type="AlphaFoldDB" id="A0A397NJH4"/>
<evidence type="ECO:0000256" key="1">
    <source>
        <dbReference type="SAM" id="SignalP"/>
    </source>
</evidence>
<organism evidence="2 3">
    <name type="scientific">Hephaestia caeni</name>
    <dbReference type="NCBI Taxonomy" id="645617"/>
    <lineage>
        <taxon>Bacteria</taxon>
        <taxon>Pseudomonadati</taxon>
        <taxon>Pseudomonadota</taxon>
        <taxon>Alphaproteobacteria</taxon>
        <taxon>Sphingomonadales</taxon>
        <taxon>Sphingomonadaceae</taxon>
        <taxon>Hephaestia</taxon>
    </lineage>
</organism>
<dbReference type="GO" id="GO:0004190">
    <property type="term" value="F:aspartic-type endopeptidase activity"/>
    <property type="evidence" value="ECO:0007669"/>
    <property type="project" value="InterPro"/>
</dbReference>
<name>A0A397NJH4_9SPHN</name>
<dbReference type="InterPro" id="IPR021109">
    <property type="entry name" value="Peptidase_aspartic_dom_sf"/>
</dbReference>
<protein>
    <submittedName>
        <fullName evidence="2">Aspartyl protease</fullName>
    </submittedName>
</protein>
<dbReference type="SUPFAM" id="SSF50156">
    <property type="entry name" value="PDZ domain-like"/>
    <property type="match status" value="1"/>
</dbReference>
<dbReference type="PROSITE" id="PS00141">
    <property type="entry name" value="ASP_PROTEASE"/>
    <property type="match status" value="1"/>
</dbReference>
<accession>A0A397NJH4</accession>
<sequence>MRRLAAPLMLLALLGAAEPPLRTVPPVSILATDAEARWVPFDLTEGNQIRFTMTVDGHPATAILDTGVSYSVMSRRYAAATGERIVEHGTADAIGGAVPLAWAATRKLVLGGVTRTGGRIAVVELPAIATGESMPVDLLVGRDLIGRYALDIDYDAHRFRLLASGRLPFTGVTAPLAISATRQVYESEVTLGGRRIRPMIVDTGDGSSITFSADAWKGLAAADRTMTTAISFGLGGPIVTDLAVVPQLRLGQLTAPDVEVRVERGGGFSQGVGAAGRIGASFLQRYRVLLDPGAGRMVLAPGRTATAPPLKSTSGLLVRADGRRLDVLHVMRGSPAAATGWQGGEAICSIDGKAIPQDYRRSAIASWSVGQPGRIVALGLCNGDTRDLTLASFY</sequence>
<dbReference type="Pfam" id="PF13650">
    <property type="entry name" value="Asp_protease_2"/>
    <property type="match status" value="2"/>
</dbReference>
<dbReference type="Gene3D" id="2.40.70.10">
    <property type="entry name" value="Acid Proteases"/>
    <property type="match status" value="2"/>
</dbReference>
<keyword evidence="3" id="KW-1185">Reference proteome</keyword>
<dbReference type="OrthoDB" id="7547925at2"/>
<feature type="signal peptide" evidence="1">
    <location>
        <begin position="1"/>
        <end position="17"/>
    </location>
</feature>
<dbReference type="Proteomes" id="UP000266568">
    <property type="component" value="Unassembled WGS sequence"/>
</dbReference>
<reference evidence="2 3" key="1">
    <citation type="submission" date="2018-08" db="EMBL/GenBank/DDBJ databases">
        <title>Genomic Encyclopedia of Type Strains, Phase IV (KMG-IV): sequencing the most valuable type-strain genomes for metagenomic binning, comparative biology and taxonomic classification.</title>
        <authorList>
            <person name="Goeker M."/>
        </authorList>
    </citation>
    <scope>NUCLEOTIDE SEQUENCE [LARGE SCALE GENOMIC DNA]</scope>
    <source>
        <strain evidence="2 3">DSM 25527</strain>
    </source>
</reference>
<comment type="caution">
    <text evidence="2">The sequence shown here is derived from an EMBL/GenBank/DDBJ whole genome shotgun (WGS) entry which is preliminary data.</text>
</comment>
<proteinExistence type="predicted"/>
<keyword evidence="2" id="KW-0378">Hydrolase</keyword>
<keyword evidence="2" id="KW-0645">Protease</keyword>
<evidence type="ECO:0000313" key="3">
    <source>
        <dbReference type="Proteomes" id="UP000266568"/>
    </source>
</evidence>
<gene>
    <name evidence="2" type="ORF">DFR49_3573</name>
</gene>
<dbReference type="RefSeq" id="WP_119036960.1">
    <property type="nucleotide sequence ID" value="NZ_QXDC01000004.1"/>
</dbReference>
<dbReference type="EMBL" id="QXDC01000004">
    <property type="protein sequence ID" value="RIA37686.1"/>
    <property type="molecule type" value="Genomic_DNA"/>
</dbReference>
<evidence type="ECO:0000313" key="2">
    <source>
        <dbReference type="EMBL" id="RIA37686.1"/>
    </source>
</evidence>
<dbReference type="SUPFAM" id="SSF50630">
    <property type="entry name" value="Acid proteases"/>
    <property type="match status" value="1"/>
</dbReference>
<keyword evidence="1" id="KW-0732">Signal</keyword>
<dbReference type="InterPro" id="IPR036034">
    <property type="entry name" value="PDZ_sf"/>
</dbReference>
<dbReference type="GO" id="GO:0006508">
    <property type="term" value="P:proteolysis"/>
    <property type="evidence" value="ECO:0007669"/>
    <property type="project" value="UniProtKB-KW"/>
</dbReference>
<feature type="chain" id="PRO_5017225836" evidence="1">
    <location>
        <begin position="18"/>
        <end position="394"/>
    </location>
</feature>
<dbReference type="InterPro" id="IPR001969">
    <property type="entry name" value="Aspartic_peptidase_AS"/>
</dbReference>